<proteinExistence type="predicted"/>
<dbReference type="EC" id="2.7.4.16" evidence="2"/>
<dbReference type="InterPro" id="IPR006283">
    <property type="entry name" value="ThiL-like"/>
</dbReference>
<protein>
    <submittedName>
        <fullName evidence="2">Thiamine-monophosphate kinase</fullName>
        <ecNumber evidence="2">2.7.4.16</ecNumber>
    </submittedName>
</protein>
<feature type="domain" description="PurM-like C-terminal" evidence="1">
    <location>
        <begin position="26"/>
        <end position="141"/>
    </location>
</feature>
<dbReference type="AlphaFoldDB" id="A0A3B0XT31"/>
<dbReference type="PANTHER" id="PTHR30270:SF0">
    <property type="entry name" value="THIAMINE-MONOPHOSPHATE KINASE"/>
    <property type="match status" value="1"/>
</dbReference>
<dbReference type="Gene3D" id="3.90.650.10">
    <property type="entry name" value="PurM-like C-terminal domain"/>
    <property type="match status" value="1"/>
</dbReference>
<dbReference type="SUPFAM" id="SSF56042">
    <property type="entry name" value="PurM C-terminal domain-like"/>
    <property type="match status" value="1"/>
</dbReference>
<dbReference type="GO" id="GO:0009228">
    <property type="term" value="P:thiamine biosynthetic process"/>
    <property type="evidence" value="ECO:0007669"/>
    <property type="project" value="InterPro"/>
</dbReference>
<evidence type="ECO:0000259" key="1">
    <source>
        <dbReference type="Pfam" id="PF02769"/>
    </source>
</evidence>
<reference evidence="2" key="1">
    <citation type="submission" date="2018-06" db="EMBL/GenBank/DDBJ databases">
        <authorList>
            <person name="Zhirakovskaya E."/>
        </authorList>
    </citation>
    <scope>NUCLEOTIDE SEQUENCE</scope>
</reference>
<dbReference type="GO" id="GO:0009030">
    <property type="term" value="F:thiamine-phosphate kinase activity"/>
    <property type="evidence" value="ECO:0007669"/>
    <property type="project" value="UniProtKB-EC"/>
</dbReference>
<dbReference type="Pfam" id="PF02769">
    <property type="entry name" value="AIRS_C"/>
    <property type="match status" value="1"/>
</dbReference>
<dbReference type="EMBL" id="UOFH01000410">
    <property type="protein sequence ID" value="VAW67880.1"/>
    <property type="molecule type" value="Genomic_DNA"/>
</dbReference>
<name>A0A3B0XT31_9ZZZZ</name>
<gene>
    <name evidence="2" type="ORF">MNBD_GAMMA08-1902</name>
</gene>
<organism evidence="2">
    <name type="scientific">hydrothermal vent metagenome</name>
    <dbReference type="NCBI Taxonomy" id="652676"/>
    <lineage>
        <taxon>unclassified sequences</taxon>
        <taxon>metagenomes</taxon>
        <taxon>ecological metagenomes</taxon>
    </lineage>
</organism>
<dbReference type="PANTHER" id="PTHR30270">
    <property type="entry name" value="THIAMINE-MONOPHOSPHATE KINASE"/>
    <property type="match status" value="1"/>
</dbReference>
<dbReference type="InterPro" id="IPR010918">
    <property type="entry name" value="PurM-like_C_dom"/>
</dbReference>
<keyword evidence="2" id="KW-0418">Kinase</keyword>
<dbReference type="InterPro" id="IPR036676">
    <property type="entry name" value="PurM-like_C_sf"/>
</dbReference>
<accession>A0A3B0XT31</accession>
<evidence type="ECO:0000313" key="2">
    <source>
        <dbReference type="EMBL" id="VAW67880.1"/>
    </source>
</evidence>
<sequence>LLGKQAPGTVPEYCIHRLNRPEPQIQAGLLLTRIPRVAAIDISDGLLADLAHICEASQTGAKVYLDKIPLSNALKVYYQRLPVNQPEGQIDWQSIISAGDDYELCFSCGAQSANEMLALLKSHHIPVTQIGEMTSSEKIEVFNANGCLQTMQQTGYKHFNNEK</sequence>
<feature type="non-terminal residue" evidence="2">
    <location>
        <position position="1"/>
    </location>
</feature>
<keyword evidence="2" id="KW-0808">Transferase</keyword>